<name>A0A1W1I0U6_9BACT</name>
<dbReference type="PROSITE" id="PS51318">
    <property type="entry name" value="TAT"/>
    <property type="match status" value="1"/>
</dbReference>
<dbReference type="InterPro" id="IPR046540">
    <property type="entry name" value="DMFA2_C"/>
</dbReference>
<gene>
    <name evidence="2" type="ORF">NSJP_0453</name>
</gene>
<feature type="domain" description="N,N-dimethylformamidase beta subunit-like C-terminal" evidence="1">
    <location>
        <begin position="84"/>
        <end position="486"/>
    </location>
</feature>
<dbReference type="InterPro" id="IPR006311">
    <property type="entry name" value="TAT_signal"/>
</dbReference>
<dbReference type="InterPro" id="IPR029062">
    <property type="entry name" value="Class_I_gatase-like"/>
</dbReference>
<dbReference type="OrthoDB" id="505641at2"/>
<protein>
    <recommendedName>
        <fullName evidence="1">N,N-dimethylformamidase beta subunit-like C-terminal domain-containing protein</fullName>
    </recommendedName>
</protein>
<dbReference type="AlphaFoldDB" id="A0A1W1I0U6"/>
<dbReference type="SUPFAM" id="SSF52317">
    <property type="entry name" value="Class I glutamine amidotransferase-like"/>
    <property type="match status" value="1"/>
</dbReference>
<dbReference type="STRING" id="1325564.NSJP_0453"/>
<evidence type="ECO:0000259" key="1">
    <source>
        <dbReference type="Pfam" id="PF20254"/>
    </source>
</evidence>
<dbReference type="KEGG" id="nja:NSJP_0453"/>
<dbReference type="EMBL" id="LT828648">
    <property type="protein sequence ID" value="SLM46625.1"/>
    <property type="molecule type" value="Genomic_DNA"/>
</dbReference>
<dbReference type="RefSeq" id="WP_080885276.1">
    <property type="nucleotide sequence ID" value="NZ_LT828648.1"/>
</dbReference>
<sequence length="503" mass="55738">MTGEGWSRRQFLSAGLGLAGLAFSRPSVFGACSESPQTAACPSISWMDGGRSLIEGYAGRRSYEAGERVSFFMSSQSRIRAMLTVNRLGARREMVWSGPVWVEPQAIPADASESGCRWDGEGGSGLTFDVPAEWKPGFYHVTMHAADGDGEGFFIVRSPRSAPKPGILLILSTNTYFAYNNYGAAQGDALRSTRGSFYDQARVASFLRPLPMGFLSPYDCRKTGIPSRHHRYAGWDKWEWPFVQWAEQAGIDLDYAANEDLERQPERLESYRLILSVGHDEYWSAGMRNAVERHVRQGGNAVFLSGNVSYRKVLLDMSDSRMILDGAMDGAALWSHLQGANRPEHRLTGVSFCYGALNPLPVPYRIYQPDHWLFDGLWSAGGRPERFPDVGCIGYECDGCDIEWDKGIPTASHRDGCPEDFQILALAPGRMPDYEATVHSRALFGRDDGFTPWGADLRQGAAVMGIWTNGGTVLTVGCTEWVRRLDDPLISRITKNALTRLSQ</sequence>
<dbReference type="Proteomes" id="UP000192042">
    <property type="component" value="Chromosome I"/>
</dbReference>
<organism evidence="2 3">
    <name type="scientific">Nitrospira japonica</name>
    <dbReference type="NCBI Taxonomy" id="1325564"/>
    <lineage>
        <taxon>Bacteria</taxon>
        <taxon>Pseudomonadati</taxon>
        <taxon>Nitrospirota</taxon>
        <taxon>Nitrospiria</taxon>
        <taxon>Nitrospirales</taxon>
        <taxon>Nitrospiraceae</taxon>
        <taxon>Nitrospira</taxon>
    </lineage>
</organism>
<evidence type="ECO:0000313" key="3">
    <source>
        <dbReference type="Proteomes" id="UP000192042"/>
    </source>
</evidence>
<dbReference type="Pfam" id="PF20254">
    <property type="entry name" value="DMFA2_C"/>
    <property type="match status" value="1"/>
</dbReference>
<keyword evidence="3" id="KW-1185">Reference proteome</keyword>
<evidence type="ECO:0000313" key="2">
    <source>
        <dbReference type="EMBL" id="SLM46625.1"/>
    </source>
</evidence>
<reference evidence="2 3" key="1">
    <citation type="submission" date="2017-03" db="EMBL/GenBank/DDBJ databases">
        <authorList>
            <person name="Afonso C.L."/>
            <person name="Miller P.J."/>
            <person name="Scott M.A."/>
            <person name="Spackman E."/>
            <person name="Goraichik I."/>
            <person name="Dimitrov K.M."/>
            <person name="Suarez D.L."/>
            <person name="Swayne D.E."/>
        </authorList>
    </citation>
    <scope>NUCLEOTIDE SEQUENCE [LARGE SCALE GENOMIC DNA]</scope>
    <source>
        <strain evidence="2">Genome sequencing of Nitrospira japonica strain NJ11</strain>
    </source>
</reference>
<accession>A0A1W1I0U6</accession>
<proteinExistence type="predicted"/>